<comment type="caution">
    <text evidence="4">The sequence shown here is derived from an EMBL/GenBank/DDBJ whole genome shotgun (WGS) entry which is preliminary data.</text>
</comment>
<keyword evidence="1" id="KW-0521">NADP</keyword>
<evidence type="ECO:0000259" key="3">
    <source>
        <dbReference type="Pfam" id="PF01370"/>
    </source>
</evidence>
<name>A0A420XLU4_9ACTN</name>
<dbReference type="AlphaFoldDB" id="A0A420XLU4"/>
<dbReference type="SUPFAM" id="SSF51735">
    <property type="entry name" value="NAD(P)-binding Rossmann-fold domains"/>
    <property type="match status" value="1"/>
</dbReference>
<protein>
    <submittedName>
        <fullName evidence="4">NAD+ dependent glucose-6-phosphate dehydrogenase</fullName>
    </submittedName>
</protein>
<dbReference type="Proteomes" id="UP000281955">
    <property type="component" value="Unassembled WGS sequence"/>
</dbReference>
<feature type="domain" description="NAD-dependent epimerase/dehydratase" evidence="3">
    <location>
        <begin position="6"/>
        <end position="165"/>
    </location>
</feature>
<dbReference type="RefSeq" id="WP_121194459.1">
    <property type="nucleotide sequence ID" value="NZ_RBWV01000014.1"/>
</dbReference>
<dbReference type="InterPro" id="IPR020904">
    <property type="entry name" value="Sc_DH/Rdtase_CS"/>
</dbReference>
<dbReference type="EMBL" id="RBWV01000014">
    <property type="protein sequence ID" value="RKS71386.1"/>
    <property type="molecule type" value="Genomic_DNA"/>
</dbReference>
<gene>
    <name evidence="4" type="ORF">CLV35_3183</name>
</gene>
<sequence length="251" mass="26792">MSARTVLVTGAGGSVAGQLLPGLAHHYDLRLTDREVPTGRALPGPLVVGDLGDPEVLEEAVDGVHAVVHLAGDPRPDAPWDSLEHSNVDTFRSLLEGARRAHVGRVVYASSIHAMGQYESDGQVPVNPLWPPAPCCAYGATKAFDEALARVYSRRAGLSTIGLRLGATRPEPVHAGQLAAWLGPSDLQQLVRRSLETQVHFGVYFGVSANTRQHFDAGNARHDLGYAPILDSERYAATVAPGEQTTTCLLR</sequence>
<accession>A0A420XLU4</accession>
<dbReference type="PANTHER" id="PTHR43103">
    <property type="entry name" value="NUCLEOSIDE-DIPHOSPHATE-SUGAR EPIMERASE"/>
    <property type="match status" value="1"/>
</dbReference>
<keyword evidence="5" id="KW-1185">Reference proteome</keyword>
<dbReference type="InterPro" id="IPR001509">
    <property type="entry name" value="Epimerase_deHydtase"/>
</dbReference>
<dbReference type="Gene3D" id="3.40.50.720">
    <property type="entry name" value="NAD(P)-binding Rossmann-like Domain"/>
    <property type="match status" value="1"/>
</dbReference>
<dbReference type="PANTHER" id="PTHR43103:SF3">
    <property type="entry name" value="ADP-L-GLYCERO-D-MANNO-HEPTOSE-6-EPIMERASE"/>
    <property type="match status" value="1"/>
</dbReference>
<evidence type="ECO:0000313" key="4">
    <source>
        <dbReference type="EMBL" id="RKS71386.1"/>
    </source>
</evidence>
<dbReference type="PROSITE" id="PS00061">
    <property type="entry name" value="ADH_SHORT"/>
    <property type="match status" value="1"/>
</dbReference>
<dbReference type="InParanoid" id="A0A420XLU4"/>
<dbReference type="OrthoDB" id="9795501at2"/>
<reference evidence="4 5" key="1">
    <citation type="submission" date="2018-10" db="EMBL/GenBank/DDBJ databases">
        <title>Genomic Encyclopedia of Archaeal and Bacterial Type Strains, Phase II (KMG-II): from individual species to whole genera.</title>
        <authorList>
            <person name="Goeker M."/>
        </authorList>
    </citation>
    <scope>NUCLEOTIDE SEQUENCE [LARGE SCALE GENOMIC DNA]</scope>
    <source>
        <strain evidence="4 5">RP-AC37</strain>
    </source>
</reference>
<evidence type="ECO:0000256" key="2">
    <source>
        <dbReference type="ARBA" id="ARBA00023277"/>
    </source>
</evidence>
<evidence type="ECO:0000313" key="5">
    <source>
        <dbReference type="Proteomes" id="UP000281955"/>
    </source>
</evidence>
<organism evidence="4 5">
    <name type="scientific">Motilibacter peucedani</name>
    <dbReference type="NCBI Taxonomy" id="598650"/>
    <lineage>
        <taxon>Bacteria</taxon>
        <taxon>Bacillati</taxon>
        <taxon>Actinomycetota</taxon>
        <taxon>Actinomycetes</taxon>
        <taxon>Motilibacterales</taxon>
        <taxon>Motilibacteraceae</taxon>
        <taxon>Motilibacter</taxon>
    </lineage>
</organism>
<dbReference type="InterPro" id="IPR036291">
    <property type="entry name" value="NAD(P)-bd_dom_sf"/>
</dbReference>
<keyword evidence="2" id="KW-0119">Carbohydrate metabolism</keyword>
<dbReference type="Pfam" id="PF01370">
    <property type="entry name" value="Epimerase"/>
    <property type="match status" value="1"/>
</dbReference>
<evidence type="ECO:0000256" key="1">
    <source>
        <dbReference type="ARBA" id="ARBA00022857"/>
    </source>
</evidence>
<proteinExistence type="predicted"/>